<dbReference type="InterPro" id="IPR009057">
    <property type="entry name" value="Homeodomain-like_sf"/>
</dbReference>
<dbReference type="Pfam" id="PF12833">
    <property type="entry name" value="HTH_18"/>
    <property type="match status" value="1"/>
</dbReference>
<dbReference type="AlphaFoldDB" id="A0A6A2RT32"/>
<keyword evidence="2" id="KW-0238">DNA-binding</keyword>
<keyword evidence="3" id="KW-0804">Transcription</keyword>
<dbReference type="GO" id="GO:0043565">
    <property type="term" value="F:sequence-specific DNA binding"/>
    <property type="evidence" value="ECO:0007669"/>
    <property type="project" value="InterPro"/>
</dbReference>
<evidence type="ECO:0000313" key="5">
    <source>
        <dbReference type="Proteomes" id="UP000487596"/>
    </source>
</evidence>
<dbReference type="RefSeq" id="WP_151920854.1">
    <property type="nucleotide sequence ID" value="NZ_JANUUS010000004.1"/>
</dbReference>
<protein>
    <submittedName>
        <fullName evidence="4">AraC family transcriptional regulator</fullName>
    </submittedName>
</protein>
<dbReference type="Gene3D" id="2.60.120.280">
    <property type="entry name" value="Regulatory protein AraC"/>
    <property type="match status" value="1"/>
</dbReference>
<dbReference type="PANTHER" id="PTHR43280:SF30">
    <property type="entry name" value="MMSAB OPERON REGULATORY PROTEIN"/>
    <property type="match status" value="1"/>
</dbReference>
<dbReference type="InterPro" id="IPR037923">
    <property type="entry name" value="HTH-like"/>
</dbReference>
<dbReference type="SUPFAM" id="SSF51215">
    <property type="entry name" value="Regulatory protein AraC"/>
    <property type="match status" value="1"/>
</dbReference>
<dbReference type="Gene3D" id="1.10.10.60">
    <property type="entry name" value="Homeodomain-like"/>
    <property type="match status" value="2"/>
</dbReference>
<name>A0A6A2RT32_9BACE</name>
<organism evidence="4 5">
    <name type="scientific">Bacteroides xylanisolvens</name>
    <dbReference type="NCBI Taxonomy" id="371601"/>
    <lineage>
        <taxon>Bacteria</taxon>
        <taxon>Pseudomonadati</taxon>
        <taxon>Bacteroidota</taxon>
        <taxon>Bacteroidia</taxon>
        <taxon>Bacteroidales</taxon>
        <taxon>Bacteroidaceae</taxon>
        <taxon>Bacteroides</taxon>
    </lineage>
</organism>
<dbReference type="Pfam" id="PF02311">
    <property type="entry name" value="AraC_binding"/>
    <property type="match status" value="1"/>
</dbReference>
<dbReference type="InterPro" id="IPR003313">
    <property type="entry name" value="AraC-bd"/>
</dbReference>
<evidence type="ECO:0000256" key="2">
    <source>
        <dbReference type="ARBA" id="ARBA00023125"/>
    </source>
</evidence>
<dbReference type="Proteomes" id="UP000487596">
    <property type="component" value="Unassembled WGS sequence"/>
</dbReference>
<dbReference type="SUPFAM" id="SSF46689">
    <property type="entry name" value="Homeodomain-like"/>
    <property type="match status" value="2"/>
</dbReference>
<evidence type="ECO:0000256" key="1">
    <source>
        <dbReference type="ARBA" id="ARBA00023015"/>
    </source>
</evidence>
<dbReference type="PROSITE" id="PS01124">
    <property type="entry name" value="HTH_ARAC_FAMILY_2"/>
    <property type="match status" value="1"/>
</dbReference>
<dbReference type="InterPro" id="IPR020449">
    <property type="entry name" value="Tscrpt_reg_AraC-type_HTH"/>
</dbReference>
<accession>A0A6A2RT32</accession>
<keyword evidence="1" id="KW-0805">Transcription regulation</keyword>
<gene>
    <name evidence="4" type="ORF">GA424_03275</name>
</gene>
<dbReference type="PANTHER" id="PTHR43280">
    <property type="entry name" value="ARAC-FAMILY TRANSCRIPTIONAL REGULATOR"/>
    <property type="match status" value="1"/>
</dbReference>
<sequence length="292" mass="33528">MERTSIKYFINNSLAPDRNISSVGFEKILAGTPYPTSNHSSGYYFSPDKGRVLKEYQLVYITEGEGVLETKSGGVFPIRQGMIFVLFPNERHTYYPNYDVGWSQYWIGFCGVGVDRWMENEYCSKESPVFKVGINGEIVSLFRKAIHIANEEPSLFQQVLNGLVAYLVALMCSIDKNRCVDNDDFSTKINYACALMQELIDQPVSMHEIARKSGLGYSLFRKLFKERMHCAPVQYYQELKIRKAMDLLTNTAIPIKEVAYQLDYESPAYFSARFKKQTGKSPVEYREEFGIK</sequence>
<evidence type="ECO:0000313" key="4">
    <source>
        <dbReference type="EMBL" id="KAB6142626.1"/>
    </source>
</evidence>
<proteinExistence type="predicted"/>
<dbReference type="InterPro" id="IPR018060">
    <property type="entry name" value="HTH_AraC"/>
</dbReference>
<evidence type="ECO:0000256" key="3">
    <source>
        <dbReference type="ARBA" id="ARBA00023163"/>
    </source>
</evidence>
<reference evidence="4 5" key="1">
    <citation type="journal article" date="2019" name="Nat. Med.">
        <title>A library of human gut bacterial isolates paired with longitudinal multiomics data enables mechanistic microbiome research.</title>
        <authorList>
            <person name="Poyet M."/>
            <person name="Groussin M."/>
            <person name="Gibbons S.M."/>
            <person name="Avila-Pacheco J."/>
            <person name="Jiang X."/>
            <person name="Kearney S.M."/>
            <person name="Perrotta A.R."/>
            <person name="Berdy B."/>
            <person name="Zhao S."/>
            <person name="Lieberman T.D."/>
            <person name="Swanson P.K."/>
            <person name="Smith M."/>
            <person name="Roesemann S."/>
            <person name="Alexander J.E."/>
            <person name="Rich S.A."/>
            <person name="Livny J."/>
            <person name="Vlamakis H."/>
            <person name="Clish C."/>
            <person name="Bullock K."/>
            <person name="Deik A."/>
            <person name="Scott J."/>
            <person name="Pierce K.A."/>
            <person name="Xavier R.J."/>
            <person name="Alm E.J."/>
        </authorList>
    </citation>
    <scope>NUCLEOTIDE SEQUENCE [LARGE SCALE GENOMIC DNA]</scope>
    <source>
        <strain evidence="4 5">BIOML-A62</strain>
    </source>
</reference>
<dbReference type="GO" id="GO:0003700">
    <property type="term" value="F:DNA-binding transcription factor activity"/>
    <property type="evidence" value="ECO:0007669"/>
    <property type="project" value="InterPro"/>
</dbReference>
<dbReference type="SMART" id="SM00342">
    <property type="entry name" value="HTH_ARAC"/>
    <property type="match status" value="1"/>
</dbReference>
<dbReference type="EMBL" id="WDEH01000003">
    <property type="protein sequence ID" value="KAB6142626.1"/>
    <property type="molecule type" value="Genomic_DNA"/>
</dbReference>
<comment type="caution">
    <text evidence="4">The sequence shown here is derived from an EMBL/GenBank/DDBJ whole genome shotgun (WGS) entry which is preliminary data.</text>
</comment>
<dbReference type="PRINTS" id="PR00032">
    <property type="entry name" value="HTHARAC"/>
</dbReference>